<dbReference type="GO" id="GO:0003743">
    <property type="term" value="F:translation initiation factor activity"/>
    <property type="evidence" value="ECO:0007669"/>
    <property type="project" value="UniProtKB-KW"/>
</dbReference>
<protein>
    <submittedName>
        <fullName evidence="1">Putative secretion system X translation initiation factor</fullName>
    </submittedName>
</protein>
<dbReference type="EMBL" id="MTHB01000222">
    <property type="protein sequence ID" value="OXC74354.1"/>
    <property type="molecule type" value="Genomic_DNA"/>
</dbReference>
<accession>A0A226WT39</accession>
<reference evidence="2" key="1">
    <citation type="submission" date="2017-01" db="EMBL/GenBank/DDBJ databases">
        <title>Genome Analysis of Deinococcus marmoris KOPRI26562.</title>
        <authorList>
            <person name="Kim J.H."/>
            <person name="Oh H.-M."/>
        </authorList>
    </citation>
    <scope>NUCLEOTIDE SEQUENCE [LARGE SCALE GENOMIC DNA]</scope>
    <source>
        <strain evidence="2">PAMC 26633</strain>
    </source>
</reference>
<evidence type="ECO:0000313" key="2">
    <source>
        <dbReference type="Proteomes" id="UP000214720"/>
    </source>
</evidence>
<dbReference type="OrthoDB" id="8564513at2"/>
<evidence type="ECO:0000313" key="1">
    <source>
        <dbReference type="EMBL" id="OXC74354.1"/>
    </source>
</evidence>
<proteinExistence type="predicted"/>
<dbReference type="AlphaFoldDB" id="A0A226WT39"/>
<keyword evidence="1" id="KW-0648">Protein biosynthesis</keyword>
<dbReference type="Proteomes" id="UP000214720">
    <property type="component" value="Unassembled WGS sequence"/>
</dbReference>
<comment type="caution">
    <text evidence="1">The sequence shown here is derived from an EMBL/GenBank/DDBJ whole genome shotgun (WGS) entry which is preliminary data.</text>
</comment>
<gene>
    <name evidence="1" type="ORF">BSU04_32360</name>
</gene>
<keyword evidence="1" id="KW-0396">Initiation factor</keyword>
<name>A0A226WT39_CABSO</name>
<sequence length="169" mass="18399">MNKRHGVLLLFSGMTAVSVIWTAMHSDESNIAAAQSVRNHPTAARARPMLEPGKLSVQPLRPRVSIQSSISSNLDDEDEMFRPTSWASPASLVPPLPPALAEKPAGPFTYIGKMTTPAGWKVFLSKDGETFVVSAGDTILHDYKIESIALPNITITNKPLHLMQTLQID</sequence>
<organism evidence="1 2">
    <name type="scientific">Caballeronia sordidicola</name>
    <name type="common">Burkholderia sordidicola</name>
    <dbReference type="NCBI Taxonomy" id="196367"/>
    <lineage>
        <taxon>Bacteria</taxon>
        <taxon>Pseudomonadati</taxon>
        <taxon>Pseudomonadota</taxon>
        <taxon>Betaproteobacteria</taxon>
        <taxon>Burkholderiales</taxon>
        <taxon>Burkholderiaceae</taxon>
        <taxon>Caballeronia</taxon>
    </lineage>
</organism>
<dbReference type="RefSeq" id="WP_089164075.1">
    <property type="nucleotide sequence ID" value="NZ_MTHB01000222.1"/>
</dbReference>